<dbReference type="STRING" id="1837282.A6F49_06000"/>
<keyword evidence="2 6" id="KW-0813">Transport</keyword>
<comment type="similarity">
    <text evidence="6">Belongs to the binding-protein-dependent transport system permease family.</text>
</comment>
<comment type="caution">
    <text evidence="8">The sequence shown here is derived from an EMBL/GenBank/DDBJ whole genome shotgun (WGS) entry which is preliminary data.</text>
</comment>
<dbReference type="PANTHER" id="PTHR30177:SF33">
    <property type="entry name" value="POSSIBLE OSMOPROTECTANT (GLYCINE BETAINE_CARNITINE_CHOLINE_L-PROLINE) TRANSPORT INTEGRAL MEMBRANE PROTEIN ABC TRANSPORTER PROZ"/>
    <property type="match status" value="1"/>
</dbReference>
<dbReference type="AlphaFoldDB" id="A0A1B7M1R1"/>
<dbReference type="InterPro" id="IPR051204">
    <property type="entry name" value="ABC_transp_perm/SBD"/>
</dbReference>
<evidence type="ECO:0000256" key="5">
    <source>
        <dbReference type="ARBA" id="ARBA00023136"/>
    </source>
</evidence>
<dbReference type="EMBL" id="LXEY01000011">
    <property type="protein sequence ID" value="OAV62495.1"/>
    <property type="molecule type" value="Genomic_DNA"/>
</dbReference>
<feature type="transmembrane region" description="Helical" evidence="6">
    <location>
        <begin position="187"/>
        <end position="207"/>
    </location>
</feature>
<keyword evidence="9" id="KW-1185">Reference proteome</keyword>
<dbReference type="PROSITE" id="PS50928">
    <property type="entry name" value="ABC_TM1"/>
    <property type="match status" value="1"/>
</dbReference>
<evidence type="ECO:0000256" key="2">
    <source>
        <dbReference type="ARBA" id="ARBA00022448"/>
    </source>
</evidence>
<dbReference type="OrthoDB" id="5244012at2"/>
<evidence type="ECO:0000256" key="4">
    <source>
        <dbReference type="ARBA" id="ARBA00022989"/>
    </source>
</evidence>
<feature type="transmembrane region" description="Helical" evidence="6">
    <location>
        <begin position="75"/>
        <end position="102"/>
    </location>
</feature>
<dbReference type="GO" id="GO:0005886">
    <property type="term" value="C:plasma membrane"/>
    <property type="evidence" value="ECO:0007669"/>
    <property type="project" value="UniProtKB-SubCell"/>
</dbReference>
<dbReference type="Gene3D" id="1.10.3720.10">
    <property type="entry name" value="MetI-like"/>
    <property type="match status" value="1"/>
</dbReference>
<feature type="domain" description="ABC transmembrane type-1" evidence="7">
    <location>
        <begin position="28"/>
        <end position="207"/>
    </location>
</feature>
<dbReference type="SUPFAM" id="SSF161098">
    <property type="entry name" value="MetI-like"/>
    <property type="match status" value="1"/>
</dbReference>
<evidence type="ECO:0000256" key="6">
    <source>
        <dbReference type="RuleBase" id="RU363032"/>
    </source>
</evidence>
<comment type="subcellular location">
    <subcellularLocation>
        <location evidence="6">Cell membrane</location>
        <topology evidence="6">Multi-pass membrane protein</topology>
    </subcellularLocation>
    <subcellularLocation>
        <location evidence="1">Membrane</location>
        <topology evidence="1">Multi-pass membrane protein</topology>
    </subcellularLocation>
</comment>
<dbReference type="InterPro" id="IPR035906">
    <property type="entry name" value="MetI-like_sf"/>
</dbReference>
<proteinExistence type="inferred from homology"/>
<dbReference type="CDD" id="cd06261">
    <property type="entry name" value="TM_PBP2"/>
    <property type="match status" value="1"/>
</dbReference>
<evidence type="ECO:0000256" key="3">
    <source>
        <dbReference type="ARBA" id="ARBA00022692"/>
    </source>
</evidence>
<evidence type="ECO:0000313" key="8">
    <source>
        <dbReference type="EMBL" id="OAV62495.1"/>
    </source>
</evidence>
<feature type="transmembrane region" description="Helical" evidence="6">
    <location>
        <begin position="134"/>
        <end position="151"/>
    </location>
</feature>
<keyword evidence="5 6" id="KW-0472">Membrane</keyword>
<keyword evidence="4 6" id="KW-1133">Transmembrane helix</keyword>
<evidence type="ECO:0000313" key="9">
    <source>
        <dbReference type="Proteomes" id="UP000078292"/>
    </source>
</evidence>
<dbReference type="PANTHER" id="PTHR30177">
    <property type="entry name" value="GLYCINE BETAINE/L-PROLINE TRANSPORT SYSTEM PERMEASE PROTEIN PROW"/>
    <property type="match status" value="1"/>
</dbReference>
<feature type="transmembrane region" description="Helical" evidence="6">
    <location>
        <begin position="163"/>
        <end position="181"/>
    </location>
</feature>
<feature type="transmembrane region" description="Helical" evidence="6">
    <location>
        <begin position="32"/>
        <end position="54"/>
    </location>
</feature>
<dbReference type="InterPro" id="IPR000515">
    <property type="entry name" value="MetI-like"/>
</dbReference>
<dbReference type="GO" id="GO:0055085">
    <property type="term" value="P:transmembrane transport"/>
    <property type="evidence" value="ECO:0007669"/>
    <property type="project" value="InterPro"/>
</dbReference>
<gene>
    <name evidence="8" type="ORF">A6F49_06000</name>
</gene>
<name>A0A1B7M1R1_9MICC</name>
<evidence type="ECO:0000259" key="7">
    <source>
        <dbReference type="PROSITE" id="PS50928"/>
    </source>
</evidence>
<dbReference type="Proteomes" id="UP000078292">
    <property type="component" value="Unassembled WGS sequence"/>
</dbReference>
<organism evidence="8 9">
    <name type="scientific">Enteractinococcus helveticum</name>
    <dbReference type="NCBI Taxonomy" id="1837282"/>
    <lineage>
        <taxon>Bacteria</taxon>
        <taxon>Bacillati</taxon>
        <taxon>Actinomycetota</taxon>
        <taxon>Actinomycetes</taxon>
        <taxon>Micrococcales</taxon>
        <taxon>Micrococcaceae</taxon>
    </lineage>
</organism>
<protein>
    <submittedName>
        <fullName evidence="8">ABC transporter permease</fullName>
    </submittedName>
</protein>
<dbReference type="RefSeq" id="WP_043056969.1">
    <property type="nucleotide sequence ID" value="NZ_LXEY01000011.1"/>
</dbReference>
<dbReference type="GO" id="GO:0031460">
    <property type="term" value="P:glycine betaine transport"/>
    <property type="evidence" value="ECO:0007669"/>
    <property type="project" value="TreeGrafter"/>
</dbReference>
<evidence type="ECO:0000256" key="1">
    <source>
        <dbReference type="ARBA" id="ARBA00004141"/>
    </source>
</evidence>
<sequence>MNVIEETFSWLFAANTWSPTGEDLVSRSLEHLWYSSLAVAIAALIAIPSGWCIGHTKKFSGLIIGITGAARALPTLGLITLFGLLVGIGLVAPMIALVILAIPSILAGTYSGISAINPAVLDAARAQGLTTGQLIWRVHLPLGLSMLVGGLRSASIQVMSTAILAAYVGAGGLGRFIFLGINTQNTGMLLGTSVWIMVLVVVIDALFATAQRLATPVGVRMLGASRAATQRV</sequence>
<reference evidence="8 9" key="1">
    <citation type="submission" date="2016-04" db="EMBL/GenBank/DDBJ databases">
        <title>First whole genome shotgun sequence of the bacterium Enteractinococcus sp. strain UASWS1574.</title>
        <authorList>
            <person name="Crovadore J."/>
            <person name="Chablais R."/>
            <person name="Lefort F."/>
        </authorList>
    </citation>
    <scope>NUCLEOTIDE SEQUENCE [LARGE SCALE GENOMIC DNA]</scope>
    <source>
        <strain evidence="8 9">UASWS1574</strain>
    </source>
</reference>
<accession>A0A1B7M1R1</accession>
<dbReference type="Pfam" id="PF00528">
    <property type="entry name" value="BPD_transp_1"/>
    <property type="match status" value="1"/>
</dbReference>
<keyword evidence="3 6" id="KW-0812">Transmembrane</keyword>